<accession>A0A2T4DSX3</accession>
<gene>
    <name evidence="1" type="ORF">C9994_05420</name>
</gene>
<evidence type="ECO:0008006" key="3">
    <source>
        <dbReference type="Google" id="ProtNLM"/>
    </source>
</evidence>
<reference evidence="1 2" key="1">
    <citation type="submission" date="2018-03" db="EMBL/GenBank/DDBJ databases">
        <title>Cross-interface Injection: A General Nanoliter Liquid Handling Method Applied to Single Cells Genome Amplification Automated Nanoliter Liquid Handling Applied to Single Cell Multiple Displacement Amplification.</title>
        <authorList>
            <person name="Yun J."/>
            <person name="Xu P."/>
            <person name="Xu J."/>
            <person name="Dai X."/>
            <person name="Wang Y."/>
            <person name="Zheng X."/>
            <person name="Cao C."/>
            <person name="Yi Q."/>
            <person name="Zhu Y."/>
            <person name="Wang L."/>
            <person name="Dong Z."/>
            <person name="Huang Y."/>
            <person name="Huang L."/>
            <person name="Du W."/>
        </authorList>
    </citation>
    <scope>NUCLEOTIDE SEQUENCE [LARGE SCALE GENOMIC DNA]</scope>
    <source>
        <strain evidence="1 2">Z-D1-2</strain>
    </source>
</reference>
<sequence length="175" mass="20465">MRKFEYTYIKYCFNAERMKNLSLNYIKPNHSQESISVLLVGNNPIEMSQVYESLTTLKEKIFKIDTSFSDDDTMKKIASANPNCIIIDDNLGIAPLKHLIEKINLLGKEALSITLLKTKNSQEVLYGVQEYLMKESLTPDRIYFSLVNALRFRKTQKYLKIKYYAGKKRLKRMFI</sequence>
<evidence type="ECO:0000313" key="2">
    <source>
        <dbReference type="Proteomes" id="UP000240608"/>
    </source>
</evidence>
<evidence type="ECO:0000313" key="1">
    <source>
        <dbReference type="EMBL" id="PTB96903.1"/>
    </source>
</evidence>
<protein>
    <recommendedName>
        <fullName evidence="3">Response regulatory domain-containing protein</fullName>
    </recommendedName>
</protein>
<dbReference type="EMBL" id="PYVU01000032">
    <property type="protein sequence ID" value="PTB96903.1"/>
    <property type="molecule type" value="Genomic_DNA"/>
</dbReference>
<dbReference type="Proteomes" id="UP000240608">
    <property type="component" value="Unassembled WGS sequence"/>
</dbReference>
<dbReference type="AlphaFoldDB" id="A0A2T4DSX3"/>
<organism evidence="1 2">
    <name type="scientific">Marivirga lumbricoides</name>
    <dbReference type="NCBI Taxonomy" id="1046115"/>
    <lineage>
        <taxon>Bacteria</taxon>
        <taxon>Pseudomonadati</taxon>
        <taxon>Bacteroidota</taxon>
        <taxon>Cytophagia</taxon>
        <taxon>Cytophagales</taxon>
        <taxon>Marivirgaceae</taxon>
        <taxon>Marivirga</taxon>
    </lineage>
</organism>
<comment type="caution">
    <text evidence="1">The sequence shown here is derived from an EMBL/GenBank/DDBJ whole genome shotgun (WGS) entry which is preliminary data.</text>
</comment>
<name>A0A2T4DSX3_9BACT</name>
<proteinExistence type="predicted"/>